<dbReference type="AlphaFoldDB" id="A0A1E1WWN4"/>
<name>A0A1E1WWN4_9ACAR</name>
<evidence type="ECO:0000313" key="2">
    <source>
        <dbReference type="EMBL" id="JAT91439.1"/>
    </source>
</evidence>
<organism evidence="2">
    <name type="scientific">Amblyomma aureolatum</name>
    <dbReference type="NCBI Taxonomy" id="187763"/>
    <lineage>
        <taxon>Eukaryota</taxon>
        <taxon>Metazoa</taxon>
        <taxon>Ecdysozoa</taxon>
        <taxon>Arthropoda</taxon>
        <taxon>Chelicerata</taxon>
        <taxon>Arachnida</taxon>
        <taxon>Acari</taxon>
        <taxon>Parasitiformes</taxon>
        <taxon>Ixodida</taxon>
        <taxon>Ixodoidea</taxon>
        <taxon>Ixodidae</taxon>
        <taxon>Amblyomminae</taxon>
        <taxon>Amblyomma</taxon>
    </lineage>
</organism>
<protein>
    <recommendedName>
        <fullName evidence="3">8.9 kDa family member</fullName>
    </recommendedName>
</protein>
<feature type="signal peptide" evidence="1">
    <location>
        <begin position="1"/>
        <end position="17"/>
    </location>
</feature>
<reference evidence="2" key="1">
    <citation type="journal article" date="2017" name="Front. Cell. Infect. Microbiol.">
        <title>The Distinct Transcriptional Response of the Midgut of Amblyomma sculptum and Amblyomma aureolatum Ticks to Rickettsia rickettsii Correlates to Their Differences in Susceptibility to Infection.</title>
        <authorList>
            <person name="Martins L.A."/>
            <person name="Galletti M.F.B.M."/>
            <person name="Ribeiro J.M."/>
            <person name="Fujita A."/>
            <person name="Costa F.B."/>
            <person name="Labruna M.B."/>
            <person name="Daffre S."/>
            <person name="Fogaca A.C."/>
        </authorList>
    </citation>
    <scope>NUCLEOTIDE SEQUENCE</scope>
</reference>
<sequence length="134" mass="15176">MLPRSFLVIALAGLTQCQDNDDYKVVVVENVATTGRYCQYNGHNFTGLIDVTGKCQRLSCYSRRNKVEITECQPPPYGCTREAKTKDMKFPDCCKKTCLQRHHHCITENGTFIKEGKHLNLSSPCLRQTCVEGK</sequence>
<evidence type="ECO:0000256" key="1">
    <source>
        <dbReference type="SAM" id="SignalP"/>
    </source>
</evidence>
<feature type="non-terminal residue" evidence="2">
    <location>
        <position position="134"/>
    </location>
</feature>
<keyword evidence="1" id="KW-0732">Signal</keyword>
<accession>A0A1E1WWN4</accession>
<dbReference type="EMBL" id="GFAC01007749">
    <property type="protein sequence ID" value="JAT91439.1"/>
    <property type="molecule type" value="mRNA"/>
</dbReference>
<feature type="chain" id="PRO_5009115704" description="8.9 kDa family member" evidence="1">
    <location>
        <begin position="18"/>
        <end position="134"/>
    </location>
</feature>
<evidence type="ECO:0008006" key="3">
    <source>
        <dbReference type="Google" id="ProtNLM"/>
    </source>
</evidence>
<proteinExistence type="evidence at transcript level"/>